<dbReference type="PANTHER" id="PTHR30290">
    <property type="entry name" value="PERIPLASMIC BINDING COMPONENT OF ABC TRANSPORTER"/>
    <property type="match status" value="1"/>
</dbReference>
<evidence type="ECO:0000256" key="3">
    <source>
        <dbReference type="ARBA" id="ARBA00022448"/>
    </source>
</evidence>
<evidence type="ECO:0000256" key="1">
    <source>
        <dbReference type="ARBA" id="ARBA00004193"/>
    </source>
</evidence>
<dbReference type="InterPro" id="IPR000914">
    <property type="entry name" value="SBP_5_dom"/>
</dbReference>
<dbReference type="InterPro" id="IPR023765">
    <property type="entry name" value="SBP_5_CS"/>
</dbReference>
<organism evidence="8 9">
    <name type="scientific">Melghirimyces thermohalophilus</name>
    <dbReference type="NCBI Taxonomy" id="1236220"/>
    <lineage>
        <taxon>Bacteria</taxon>
        <taxon>Bacillati</taxon>
        <taxon>Bacillota</taxon>
        <taxon>Bacilli</taxon>
        <taxon>Bacillales</taxon>
        <taxon>Thermoactinomycetaceae</taxon>
        <taxon>Melghirimyces</taxon>
    </lineage>
</organism>
<dbReference type="GO" id="GO:0015833">
    <property type="term" value="P:peptide transport"/>
    <property type="evidence" value="ECO:0007669"/>
    <property type="project" value="UniProtKB-KW"/>
</dbReference>
<dbReference type="PROSITE" id="PS51257">
    <property type="entry name" value="PROKAR_LIPOPROTEIN"/>
    <property type="match status" value="1"/>
</dbReference>
<dbReference type="STRING" id="1236220.SAMN04488112_10135"/>
<dbReference type="FunFam" id="3.10.105.10:FF:000001">
    <property type="entry name" value="Oligopeptide ABC transporter, oligopeptide-binding protein"/>
    <property type="match status" value="1"/>
</dbReference>
<comment type="similarity">
    <text evidence="2">Belongs to the bacterial solute-binding protein 5 family.</text>
</comment>
<evidence type="ECO:0000313" key="8">
    <source>
        <dbReference type="EMBL" id="SDB94786.1"/>
    </source>
</evidence>
<keyword evidence="9" id="KW-1185">Reference proteome</keyword>
<name>A0A1G6HMX7_9BACL</name>
<dbReference type="GO" id="GO:0043190">
    <property type="term" value="C:ATP-binding cassette (ABC) transporter complex"/>
    <property type="evidence" value="ECO:0007669"/>
    <property type="project" value="InterPro"/>
</dbReference>
<dbReference type="AlphaFoldDB" id="A0A1G6HMX7"/>
<reference evidence="8 9" key="1">
    <citation type="submission" date="2016-10" db="EMBL/GenBank/DDBJ databases">
        <authorList>
            <person name="de Groot N.N."/>
        </authorList>
    </citation>
    <scope>NUCLEOTIDE SEQUENCE [LARGE SCALE GENOMIC DNA]</scope>
    <source>
        <strain evidence="8 9">DSM 45514</strain>
    </source>
</reference>
<gene>
    <name evidence="8" type="ORF">SAMN04488112_10135</name>
</gene>
<accession>A0A1G6HMX7</accession>
<keyword evidence="5" id="KW-0653">Protein transport</keyword>
<sequence>MKKAGWVGMTFLLAISLMTAGCGGGGSDAGSSDEVQQVLKLNLSNGEPTSIDPAKAFDDDSMEVVNNLFEGLTRLDKNHQPKPAVAERIEESEDGLTYTFHLRDNAKWSNGEPVTAEDFEYAWKRVVDPETASSASHLMFFIKNAEDYNEGKASVDEVGVEAKDDKTLVVELEEPTPFFVQLTAYTPFAPVYKKGVEGEKNPFGAAKGYVSNGPFKIKSWKHDDKIVAEKNEHYREADRVQLATIQWKMVTEATTAYQMYQSGELHMGEAPGEIPTDLTPRLIENGKAQVTDSSGLEFYRFNVEEEPFTNKKIRKAFALAIDRKAIVEQVVQGGQKPAYAFVAPGTVSRAGDFRKNGKDYVQDDQIEQAKQLLKEGMEEEGWEKLPKVTILYNSDDKHKKVAEAIQEMWRKHLSADVELQSREVKVYFDDQKSGNYVVSRSSFLPDYNDPYNYLESFQSDHSMNRTGWRDEIYDQLLEQARGETEEEKRMELLHQAEARLLEEMPIFPLYYYNSVVIQKPGVKNILRHIVGPNDYRFAKITSAE</sequence>
<keyword evidence="3" id="KW-0813">Transport</keyword>
<evidence type="ECO:0000313" key="9">
    <source>
        <dbReference type="Proteomes" id="UP000199387"/>
    </source>
</evidence>
<dbReference type="OrthoDB" id="9801912at2"/>
<evidence type="ECO:0000256" key="2">
    <source>
        <dbReference type="ARBA" id="ARBA00005695"/>
    </source>
</evidence>
<dbReference type="Pfam" id="PF00496">
    <property type="entry name" value="SBP_bac_5"/>
    <property type="match status" value="1"/>
</dbReference>
<dbReference type="Gene3D" id="3.40.190.10">
    <property type="entry name" value="Periplasmic binding protein-like II"/>
    <property type="match status" value="1"/>
</dbReference>
<feature type="domain" description="Solute-binding protein family 5" evidence="7">
    <location>
        <begin position="80"/>
        <end position="461"/>
    </location>
</feature>
<dbReference type="Gene3D" id="3.10.105.10">
    <property type="entry name" value="Dipeptide-binding Protein, Domain 3"/>
    <property type="match status" value="1"/>
</dbReference>
<proteinExistence type="inferred from homology"/>
<evidence type="ECO:0000256" key="5">
    <source>
        <dbReference type="ARBA" id="ARBA00022856"/>
    </source>
</evidence>
<keyword evidence="4 6" id="KW-0732">Signal</keyword>
<protein>
    <submittedName>
        <fullName evidence="8">Dipeptide transport system substrate-binding protein</fullName>
    </submittedName>
</protein>
<dbReference type="Proteomes" id="UP000199387">
    <property type="component" value="Unassembled WGS sequence"/>
</dbReference>
<evidence type="ECO:0000259" key="7">
    <source>
        <dbReference type="Pfam" id="PF00496"/>
    </source>
</evidence>
<dbReference type="Gene3D" id="3.90.76.10">
    <property type="entry name" value="Dipeptide-binding Protein, Domain 1"/>
    <property type="match status" value="1"/>
</dbReference>
<dbReference type="PIRSF" id="PIRSF002741">
    <property type="entry name" value="MppA"/>
    <property type="match status" value="1"/>
</dbReference>
<dbReference type="SUPFAM" id="SSF53850">
    <property type="entry name" value="Periplasmic binding protein-like II"/>
    <property type="match status" value="1"/>
</dbReference>
<dbReference type="CDD" id="cd08504">
    <property type="entry name" value="PBP2_OppA"/>
    <property type="match status" value="1"/>
</dbReference>
<evidence type="ECO:0000256" key="4">
    <source>
        <dbReference type="ARBA" id="ARBA00022729"/>
    </source>
</evidence>
<dbReference type="GO" id="GO:1904680">
    <property type="term" value="F:peptide transmembrane transporter activity"/>
    <property type="evidence" value="ECO:0007669"/>
    <property type="project" value="TreeGrafter"/>
</dbReference>
<dbReference type="InterPro" id="IPR039424">
    <property type="entry name" value="SBP_5"/>
</dbReference>
<keyword evidence="5" id="KW-0571">Peptide transport</keyword>
<dbReference type="PANTHER" id="PTHR30290:SF79">
    <property type="entry name" value="DIPEPTIDE-BINDING PROTEIN DPPE"/>
    <property type="match status" value="1"/>
</dbReference>
<feature type="chain" id="PRO_5039185721" evidence="6">
    <location>
        <begin position="21"/>
        <end position="544"/>
    </location>
</feature>
<evidence type="ECO:0000256" key="6">
    <source>
        <dbReference type="SAM" id="SignalP"/>
    </source>
</evidence>
<dbReference type="RefSeq" id="WP_091565231.1">
    <property type="nucleotide sequence ID" value="NZ_FMZA01000001.1"/>
</dbReference>
<dbReference type="EMBL" id="FMZA01000001">
    <property type="protein sequence ID" value="SDB94786.1"/>
    <property type="molecule type" value="Genomic_DNA"/>
</dbReference>
<feature type="signal peptide" evidence="6">
    <location>
        <begin position="1"/>
        <end position="20"/>
    </location>
</feature>
<dbReference type="InterPro" id="IPR030678">
    <property type="entry name" value="Peptide/Ni-bd"/>
</dbReference>
<dbReference type="FunFam" id="3.90.76.10:FF:000001">
    <property type="entry name" value="Oligopeptide ABC transporter substrate-binding protein"/>
    <property type="match status" value="1"/>
</dbReference>
<dbReference type="GO" id="GO:0030288">
    <property type="term" value="C:outer membrane-bounded periplasmic space"/>
    <property type="evidence" value="ECO:0007669"/>
    <property type="project" value="UniProtKB-ARBA"/>
</dbReference>
<dbReference type="PROSITE" id="PS01040">
    <property type="entry name" value="SBP_BACTERIAL_5"/>
    <property type="match status" value="1"/>
</dbReference>
<comment type="subcellular location">
    <subcellularLocation>
        <location evidence="1">Cell membrane</location>
        <topology evidence="1">Lipid-anchor</topology>
    </subcellularLocation>
</comment>